<protein>
    <submittedName>
        <fullName evidence="1">Uncharacterized protein</fullName>
    </submittedName>
</protein>
<accession>A0A7C3WVG4</accession>
<gene>
    <name evidence="1" type="ORF">ENV35_01685</name>
</gene>
<dbReference type="EMBL" id="DTGA01000036">
    <property type="protein sequence ID" value="HGB30572.1"/>
    <property type="molecule type" value="Genomic_DNA"/>
</dbReference>
<dbReference type="AlphaFoldDB" id="A0A7C3WVG4"/>
<sequence length="70" mass="8217">MLCYKDKTFCKHYDCDLFKKCDRSLTEKVIKDAQSWWGGDNPPISVFENKPECFVCKSCIKSECQNLEKN</sequence>
<name>A0A7C3WVG4_9BACT</name>
<proteinExistence type="predicted"/>
<comment type="caution">
    <text evidence="1">The sequence shown here is derived from an EMBL/GenBank/DDBJ whole genome shotgun (WGS) entry which is preliminary data.</text>
</comment>
<organism evidence="1">
    <name type="scientific">Dictyoglomus turgidum</name>
    <dbReference type="NCBI Taxonomy" id="513050"/>
    <lineage>
        <taxon>Bacteria</taxon>
        <taxon>Pseudomonadati</taxon>
        <taxon>Dictyoglomota</taxon>
        <taxon>Dictyoglomia</taxon>
        <taxon>Dictyoglomales</taxon>
        <taxon>Dictyoglomaceae</taxon>
        <taxon>Dictyoglomus</taxon>
    </lineage>
</organism>
<reference evidence="1" key="1">
    <citation type="journal article" date="2020" name="mSystems">
        <title>Genome- and Community-Level Interaction Insights into Carbon Utilization and Element Cycling Functions of Hydrothermarchaeota in Hydrothermal Sediment.</title>
        <authorList>
            <person name="Zhou Z."/>
            <person name="Liu Y."/>
            <person name="Xu W."/>
            <person name="Pan J."/>
            <person name="Luo Z.H."/>
            <person name="Li M."/>
        </authorList>
    </citation>
    <scope>NUCLEOTIDE SEQUENCE [LARGE SCALE GENOMIC DNA]</scope>
    <source>
        <strain evidence="1">SpSt-751</strain>
    </source>
</reference>
<evidence type="ECO:0000313" key="1">
    <source>
        <dbReference type="EMBL" id="HGB30572.1"/>
    </source>
</evidence>